<dbReference type="RefSeq" id="WP_187099656.1">
    <property type="nucleotide sequence ID" value="NZ_CP059895.1"/>
</dbReference>
<gene>
    <name evidence="1" type="ORF">HZU40_34145</name>
</gene>
<dbReference type="KEGG" id="mflu:HZU40_34145"/>
<dbReference type="AlphaFoldDB" id="A0A7G8PQF0"/>
<dbReference type="Proteomes" id="UP000515498">
    <property type="component" value="Plasmid unnamed1"/>
</dbReference>
<proteinExistence type="predicted"/>
<keyword evidence="1" id="KW-0614">Plasmid</keyword>
<evidence type="ECO:0000313" key="1">
    <source>
        <dbReference type="EMBL" id="QNJ96566.1"/>
    </source>
</evidence>
<reference evidence="1 2" key="1">
    <citation type="submission" date="2020-07" db="EMBL/GenBank/DDBJ databases">
        <title>Draft genome sequence of four isobutane-metabolizing strains capable of cometabolically degrading diverse ether contaminants.</title>
        <authorList>
            <person name="Chen W."/>
            <person name="Faulkner N."/>
            <person name="Smith C."/>
            <person name="Hyman M."/>
        </authorList>
    </citation>
    <scope>NUCLEOTIDE SEQUENCE [LARGE SCALE GENOMIC DNA]</scope>
    <source>
        <strain evidence="1 2">2A</strain>
        <plasmid evidence="1 2">unnamed1</plasmid>
    </source>
</reference>
<geneLocation type="plasmid" evidence="1 2">
    <name>unnamed1</name>
</geneLocation>
<name>A0A7G8PQF0_9MYCO</name>
<sequence length="62" mass="7150">MTRLDLTLPHHTALSLITHIQPRRRTTLDDRTQTQVQSESNSTDAHLAIRNAVHDHFRRGVL</sequence>
<accession>A0A7G8PQF0</accession>
<organism evidence="1 2">
    <name type="scientific">Mycolicibacterium fluoranthenivorans</name>
    <dbReference type="NCBI Taxonomy" id="258505"/>
    <lineage>
        <taxon>Bacteria</taxon>
        <taxon>Bacillati</taxon>
        <taxon>Actinomycetota</taxon>
        <taxon>Actinomycetes</taxon>
        <taxon>Mycobacteriales</taxon>
        <taxon>Mycobacteriaceae</taxon>
        <taxon>Mycolicibacterium</taxon>
    </lineage>
</organism>
<evidence type="ECO:0000313" key="2">
    <source>
        <dbReference type="Proteomes" id="UP000515498"/>
    </source>
</evidence>
<dbReference type="EMBL" id="CP059895">
    <property type="protein sequence ID" value="QNJ96566.1"/>
    <property type="molecule type" value="Genomic_DNA"/>
</dbReference>
<protein>
    <submittedName>
        <fullName evidence="1">Uncharacterized protein</fullName>
    </submittedName>
</protein>